<protein>
    <submittedName>
        <fullName evidence="2">VanZ like family protein</fullName>
    </submittedName>
</protein>
<dbReference type="STRING" id="29539.SAMN02745716_1799"/>
<dbReference type="InterPro" id="IPR006976">
    <property type="entry name" value="VanZ-like"/>
</dbReference>
<proteinExistence type="predicted"/>
<keyword evidence="3" id="KW-1185">Reference proteome</keyword>
<evidence type="ECO:0000313" key="2">
    <source>
        <dbReference type="EMBL" id="SEH14972.1"/>
    </source>
</evidence>
<gene>
    <name evidence="2" type="ORF">SAMN02745716_1799</name>
</gene>
<feature type="domain" description="VanZ-like" evidence="1">
    <location>
        <begin position="20"/>
        <end position="99"/>
    </location>
</feature>
<dbReference type="AlphaFoldDB" id="A0A1H6FX05"/>
<dbReference type="Proteomes" id="UP000222056">
    <property type="component" value="Unassembled WGS sequence"/>
</dbReference>
<accession>A0A1H6FX05</accession>
<organism evidence="2 3">
    <name type="scientific">Thermoleophilum album</name>
    <dbReference type="NCBI Taxonomy" id="29539"/>
    <lineage>
        <taxon>Bacteria</taxon>
        <taxon>Bacillati</taxon>
        <taxon>Actinomycetota</taxon>
        <taxon>Thermoleophilia</taxon>
        <taxon>Thermoleophilales</taxon>
        <taxon>Thermoleophilaceae</taxon>
        <taxon>Thermoleophilum</taxon>
    </lineage>
</organism>
<dbReference type="Pfam" id="PF04892">
    <property type="entry name" value="VanZ"/>
    <property type="match status" value="1"/>
</dbReference>
<dbReference type="EMBL" id="FNWJ01000002">
    <property type="protein sequence ID" value="SEH14972.1"/>
    <property type="molecule type" value="Genomic_DNA"/>
</dbReference>
<evidence type="ECO:0000313" key="3">
    <source>
        <dbReference type="Proteomes" id="UP000222056"/>
    </source>
</evidence>
<evidence type="ECO:0000259" key="1">
    <source>
        <dbReference type="Pfam" id="PF04892"/>
    </source>
</evidence>
<name>A0A1H6FX05_THEAL</name>
<sequence length="113" mass="12331">MAVIFFLSDQPNLHTNLGIVDLIGRKLIHFGEYALLCWLLQRAFLGTFTMGTRSAVLAALLVSSAYAASDEFHQSFVPGRSATVRDWAIDTAGALLASYLRLREVGSRNGRSG</sequence>
<dbReference type="NCBIfam" id="NF037970">
    <property type="entry name" value="vanZ_1"/>
    <property type="match status" value="1"/>
</dbReference>
<reference evidence="3" key="1">
    <citation type="submission" date="2016-10" db="EMBL/GenBank/DDBJ databases">
        <authorList>
            <person name="Varghese N."/>
            <person name="Submissions S."/>
        </authorList>
    </citation>
    <scope>NUCLEOTIDE SEQUENCE [LARGE SCALE GENOMIC DNA]</scope>
    <source>
        <strain evidence="3">ATCC 35263</strain>
    </source>
</reference>